<accession>A0A1A7X6B9</accession>
<sequence length="90" mass="10459">MTFLQKRPYKVCFVLIGSNKDSRVCPVRSNFIRTSRKTHSERVSSHLDNEMLSTVEKSSELADVHVEIKRERERKSAHADYESCCYNVGH</sequence>
<dbReference type="AlphaFoldDB" id="A0A1A7X6B9"/>
<reference evidence="1" key="1">
    <citation type="submission" date="2016-05" db="EMBL/GenBank/DDBJ databases">
        <authorList>
            <person name="Lavstsen T."/>
            <person name="Jespersen J.S."/>
        </authorList>
    </citation>
    <scope>NUCLEOTIDE SEQUENCE</scope>
    <source>
        <tissue evidence="1">Brain</tissue>
    </source>
</reference>
<dbReference type="EMBL" id="HADW01011959">
    <property type="protein sequence ID" value="SBP13359.1"/>
    <property type="molecule type" value="Transcribed_RNA"/>
</dbReference>
<feature type="non-terminal residue" evidence="1">
    <location>
        <position position="90"/>
    </location>
</feature>
<protein>
    <submittedName>
        <fullName evidence="1">Uncharacterized protein</fullName>
    </submittedName>
</protein>
<proteinExistence type="predicted"/>
<name>A0A1A7X6B9_9TELE</name>
<evidence type="ECO:0000313" key="1">
    <source>
        <dbReference type="EMBL" id="SBP13359.1"/>
    </source>
</evidence>
<organism evidence="1">
    <name type="scientific">Iconisemion striatum</name>
    <dbReference type="NCBI Taxonomy" id="60296"/>
    <lineage>
        <taxon>Eukaryota</taxon>
        <taxon>Metazoa</taxon>
        <taxon>Chordata</taxon>
        <taxon>Craniata</taxon>
        <taxon>Vertebrata</taxon>
        <taxon>Euteleostomi</taxon>
        <taxon>Actinopterygii</taxon>
        <taxon>Neopterygii</taxon>
        <taxon>Teleostei</taxon>
        <taxon>Neoteleostei</taxon>
        <taxon>Acanthomorphata</taxon>
        <taxon>Ovalentaria</taxon>
        <taxon>Atherinomorphae</taxon>
        <taxon>Cyprinodontiformes</taxon>
        <taxon>Nothobranchiidae</taxon>
        <taxon>Iconisemion</taxon>
    </lineage>
</organism>
<reference evidence="1" key="2">
    <citation type="submission" date="2016-06" db="EMBL/GenBank/DDBJ databases">
        <title>The genome of a short-lived fish provides insights into sex chromosome evolution and the genetic control of aging.</title>
        <authorList>
            <person name="Reichwald K."/>
            <person name="Felder M."/>
            <person name="Petzold A."/>
            <person name="Koch P."/>
            <person name="Groth M."/>
            <person name="Platzer M."/>
        </authorList>
    </citation>
    <scope>NUCLEOTIDE SEQUENCE</scope>
    <source>
        <tissue evidence="1">Brain</tissue>
    </source>
</reference>
<gene>
    <name evidence="1" type="primary">Nfu_g_1_019455</name>
</gene>